<evidence type="ECO:0000256" key="1">
    <source>
        <dbReference type="RuleBase" id="RU000363"/>
    </source>
</evidence>
<dbReference type="InterPro" id="IPR002347">
    <property type="entry name" value="SDR_fam"/>
</dbReference>
<reference evidence="2 3" key="1">
    <citation type="submission" date="2016-10" db="EMBL/GenBank/DDBJ databases">
        <title>Comparative genome analysis of multiple Pseudomonas spp. focuses on biocontrol and plant growth promoting traits.</title>
        <authorList>
            <person name="Tao X.-Y."/>
            <person name="Taylor C.G."/>
        </authorList>
    </citation>
    <scope>NUCLEOTIDE SEQUENCE [LARGE SCALE GENOMIC DNA]</scope>
    <source>
        <strain evidence="2 3">38D4</strain>
    </source>
</reference>
<dbReference type="PANTHER" id="PTHR44147:SF2">
    <property type="entry name" value="DEHYDROGENASE_REDUCTASE SDR FAMILY MEMBER 1"/>
    <property type="match status" value="1"/>
</dbReference>
<dbReference type="RefSeq" id="WP_123366616.1">
    <property type="nucleotide sequence ID" value="NZ_MOBO01000013.1"/>
</dbReference>
<dbReference type="InterPro" id="IPR036291">
    <property type="entry name" value="NAD(P)-bd_dom_sf"/>
</dbReference>
<proteinExistence type="inferred from homology"/>
<evidence type="ECO:0000313" key="2">
    <source>
        <dbReference type="EMBL" id="RON37926.1"/>
    </source>
</evidence>
<organism evidence="2 3">
    <name type="scientific">Pseudomonas brassicacearum</name>
    <dbReference type="NCBI Taxonomy" id="930166"/>
    <lineage>
        <taxon>Bacteria</taxon>
        <taxon>Pseudomonadati</taxon>
        <taxon>Pseudomonadota</taxon>
        <taxon>Gammaproteobacteria</taxon>
        <taxon>Pseudomonadales</taxon>
        <taxon>Pseudomonadaceae</taxon>
        <taxon>Pseudomonas</taxon>
    </lineage>
</organism>
<dbReference type="PRINTS" id="PR00080">
    <property type="entry name" value="SDRFAMILY"/>
</dbReference>
<dbReference type="EMBL" id="MOBO01000013">
    <property type="protein sequence ID" value="RON37926.1"/>
    <property type="molecule type" value="Genomic_DNA"/>
</dbReference>
<sequence length="287" mass="30495">MSESTIVAVVTGASRGVGRGIAIALGGKGATVYVVGRTQSDDTPRATGEAVLPGTIYDAAAAVTAAGGHGIAVTCDMTDSAQIIALFKQVERESGRLDILVNNAAFVHNDMLMATPFWEKSLAVGNILDVGLRCHYTASHQAAPMMVRQKQGLIVNISFFGAVSKFHDPAYGASKAGLDKMAFDMADELRPHNVAAISLWPGIVATERVQQMAEHIAEVKDQMDTFETPQFSGLVIDALYRDPDLLSLSGKTLIGAELAKHYGIRDIDGKQPDSLRNSMGNPHPAFS</sequence>
<dbReference type="AlphaFoldDB" id="A0A423JJP0"/>
<dbReference type="SUPFAM" id="SSF51735">
    <property type="entry name" value="NAD(P)-binding Rossmann-fold domains"/>
    <property type="match status" value="1"/>
</dbReference>
<gene>
    <name evidence="2" type="ORF">BK664_16075</name>
</gene>
<dbReference type="Gene3D" id="3.40.50.720">
    <property type="entry name" value="NAD(P)-binding Rossmann-like Domain"/>
    <property type="match status" value="1"/>
</dbReference>
<protein>
    <submittedName>
        <fullName evidence="2">Short-chain dehydrogenase</fullName>
    </submittedName>
</protein>
<name>A0A423JJP0_9PSED</name>
<evidence type="ECO:0000313" key="3">
    <source>
        <dbReference type="Proteomes" id="UP000286351"/>
    </source>
</evidence>
<accession>A0A423JJP0</accession>
<dbReference type="Pfam" id="PF00106">
    <property type="entry name" value="adh_short"/>
    <property type="match status" value="1"/>
</dbReference>
<dbReference type="PRINTS" id="PR00081">
    <property type="entry name" value="GDHRDH"/>
</dbReference>
<comment type="similarity">
    <text evidence="1">Belongs to the short-chain dehydrogenases/reductases (SDR) family.</text>
</comment>
<dbReference type="Proteomes" id="UP000286351">
    <property type="component" value="Unassembled WGS sequence"/>
</dbReference>
<comment type="caution">
    <text evidence="2">The sequence shown here is derived from an EMBL/GenBank/DDBJ whole genome shotgun (WGS) entry which is preliminary data.</text>
</comment>
<dbReference type="PANTHER" id="PTHR44147">
    <property type="entry name" value="DEHYDROGENASE/REDUCTASE SDR FAMILY MEMBER 1"/>
    <property type="match status" value="1"/>
</dbReference>